<sequence length="157" mass="17957">MFYSYNPCGGNKKVKITYGSLSTIIGIGTIKLSPLITLHNVLHVLNLSCNMLSISKITSNYQRQVNFYSSSCVFHELTIGRMIDSAKERDGLYYFDVGPNLSHPSFQYLKFLFPNLFINKSFFLQCKICQFAKHHHTSFPSQSYKQIAPFTIIHSDI</sequence>
<comment type="caution">
    <text evidence="2">The sequence shown here is derived from an EMBL/GenBank/DDBJ whole genome shotgun (WGS) entry which is preliminary data.</text>
</comment>
<evidence type="ECO:0000313" key="2">
    <source>
        <dbReference type="EMBL" id="RDY13293.1"/>
    </source>
</evidence>
<reference evidence="2" key="1">
    <citation type="submission" date="2018-05" db="EMBL/GenBank/DDBJ databases">
        <title>Draft genome of Mucuna pruriens seed.</title>
        <authorList>
            <person name="Nnadi N.E."/>
            <person name="Vos R."/>
            <person name="Hasami M.H."/>
            <person name="Devisetty U.K."/>
            <person name="Aguiy J.C."/>
        </authorList>
    </citation>
    <scope>NUCLEOTIDE SEQUENCE [LARGE SCALE GENOMIC DNA]</scope>
    <source>
        <strain evidence="2">JCA_2017</strain>
    </source>
</reference>
<feature type="domain" description="Retrovirus-related Pol polyprotein from transposon TNT 1-94-like beta-barrel" evidence="1">
    <location>
        <begin position="1"/>
        <end position="59"/>
    </location>
</feature>
<accession>A0A371IE76</accession>
<dbReference type="Pfam" id="PF22936">
    <property type="entry name" value="Pol_BBD"/>
    <property type="match status" value="1"/>
</dbReference>
<feature type="non-terminal residue" evidence="2">
    <location>
        <position position="1"/>
    </location>
</feature>
<proteinExistence type="predicted"/>
<dbReference type="Proteomes" id="UP000257109">
    <property type="component" value="Unassembled WGS sequence"/>
</dbReference>
<gene>
    <name evidence="2" type="ORF">CR513_01815</name>
</gene>
<dbReference type="OrthoDB" id="1738488at2759"/>
<dbReference type="AlphaFoldDB" id="A0A371IE76"/>
<evidence type="ECO:0000259" key="1">
    <source>
        <dbReference type="Pfam" id="PF22936"/>
    </source>
</evidence>
<dbReference type="EMBL" id="QJKJ01000301">
    <property type="protein sequence ID" value="RDY13293.1"/>
    <property type="molecule type" value="Genomic_DNA"/>
</dbReference>
<evidence type="ECO:0000313" key="3">
    <source>
        <dbReference type="Proteomes" id="UP000257109"/>
    </source>
</evidence>
<keyword evidence="3" id="KW-1185">Reference proteome</keyword>
<protein>
    <recommendedName>
        <fullName evidence="1">Retrovirus-related Pol polyprotein from transposon TNT 1-94-like beta-barrel domain-containing protein</fullName>
    </recommendedName>
</protein>
<organism evidence="2 3">
    <name type="scientific">Mucuna pruriens</name>
    <name type="common">Velvet bean</name>
    <name type="synonym">Dolichos pruriens</name>
    <dbReference type="NCBI Taxonomy" id="157652"/>
    <lineage>
        <taxon>Eukaryota</taxon>
        <taxon>Viridiplantae</taxon>
        <taxon>Streptophyta</taxon>
        <taxon>Embryophyta</taxon>
        <taxon>Tracheophyta</taxon>
        <taxon>Spermatophyta</taxon>
        <taxon>Magnoliopsida</taxon>
        <taxon>eudicotyledons</taxon>
        <taxon>Gunneridae</taxon>
        <taxon>Pentapetalae</taxon>
        <taxon>rosids</taxon>
        <taxon>fabids</taxon>
        <taxon>Fabales</taxon>
        <taxon>Fabaceae</taxon>
        <taxon>Papilionoideae</taxon>
        <taxon>50 kb inversion clade</taxon>
        <taxon>NPAAA clade</taxon>
        <taxon>indigoferoid/millettioid clade</taxon>
        <taxon>Phaseoleae</taxon>
        <taxon>Mucuna</taxon>
    </lineage>
</organism>
<dbReference type="InterPro" id="IPR054722">
    <property type="entry name" value="PolX-like_BBD"/>
</dbReference>
<name>A0A371IE76_MUCPR</name>